<dbReference type="InterPro" id="IPR045883">
    <property type="entry name" value="At4g13530-like"/>
</dbReference>
<feature type="region of interest" description="Disordered" evidence="1">
    <location>
        <begin position="68"/>
        <end position="116"/>
    </location>
</feature>
<gene>
    <name evidence="4" type="ORF">CEURO_LOCUS18447</name>
</gene>
<accession>A0A9P0ZR23</accession>
<feature type="domain" description="DUF6821" evidence="3">
    <location>
        <begin position="193"/>
        <end position="290"/>
    </location>
</feature>
<evidence type="ECO:0000313" key="4">
    <source>
        <dbReference type="EMBL" id="CAH9109292.1"/>
    </source>
</evidence>
<dbReference type="Proteomes" id="UP001152484">
    <property type="component" value="Unassembled WGS sequence"/>
</dbReference>
<keyword evidence="2" id="KW-0472">Membrane</keyword>
<sequence>MDVEAAELQDWEVVLPDPISADSGLGDSDKSPKAFEEIGADSVGTVHANYFSLGTRESYMGSVADVNVSEAGSEASDSPSWIDPGSEAGYPRKESGESWPDSGSDGSEDRAFEGKGEMGVLPKELVRERFDGIQEIRCGCGKNESGDGLKIEQFEESPGIEGDADLVQRSAGKKKESEAVESARKKPDEVKRIRSVVWWKIPFDFLKYGVVFRSSPIWNFSVAAAAALGLVFLGQRLMHKMMMHKKKKVKNLELNITVDDKKVSQFMSGASRLNEAFSMVKRVPVIRSQLPAAAVIPWPVIALV</sequence>
<name>A0A9P0ZR23_CUSEU</name>
<evidence type="ECO:0000259" key="3">
    <source>
        <dbReference type="Pfam" id="PF20705"/>
    </source>
</evidence>
<keyword evidence="2" id="KW-1133">Transmembrane helix</keyword>
<proteinExistence type="predicted"/>
<dbReference type="EMBL" id="CAMAPE010000052">
    <property type="protein sequence ID" value="CAH9109292.1"/>
    <property type="molecule type" value="Genomic_DNA"/>
</dbReference>
<evidence type="ECO:0000313" key="5">
    <source>
        <dbReference type="Proteomes" id="UP001152484"/>
    </source>
</evidence>
<comment type="caution">
    <text evidence="4">The sequence shown here is derived from an EMBL/GenBank/DDBJ whole genome shotgun (WGS) entry which is preliminary data.</text>
</comment>
<dbReference type="AlphaFoldDB" id="A0A9P0ZR23"/>
<feature type="compositionally biased region" description="Basic and acidic residues" evidence="1">
    <location>
        <begin position="107"/>
        <end position="116"/>
    </location>
</feature>
<evidence type="ECO:0000256" key="1">
    <source>
        <dbReference type="SAM" id="MobiDB-lite"/>
    </source>
</evidence>
<dbReference type="PANTHER" id="PTHR33646">
    <property type="entry name" value="GB|AAF00631.1"/>
    <property type="match status" value="1"/>
</dbReference>
<keyword evidence="2" id="KW-0812">Transmembrane</keyword>
<evidence type="ECO:0000256" key="2">
    <source>
        <dbReference type="SAM" id="Phobius"/>
    </source>
</evidence>
<dbReference type="OrthoDB" id="1296703at2759"/>
<organism evidence="4 5">
    <name type="scientific">Cuscuta europaea</name>
    <name type="common">European dodder</name>
    <dbReference type="NCBI Taxonomy" id="41803"/>
    <lineage>
        <taxon>Eukaryota</taxon>
        <taxon>Viridiplantae</taxon>
        <taxon>Streptophyta</taxon>
        <taxon>Embryophyta</taxon>
        <taxon>Tracheophyta</taxon>
        <taxon>Spermatophyta</taxon>
        <taxon>Magnoliopsida</taxon>
        <taxon>eudicotyledons</taxon>
        <taxon>Gunneridae</taxon>
        <taxon>Pentapetalae</taxon>
        <taxon>asterids</taxon>
        <taxon>lamiids</taxon>
        <taxon>Solanales</taxon>
        <taxon>Convolvulaceae</taxon>
        <taxon>Cuscuteae</taxon>
        <taxon>Cuscuta</taxon>
        <taxon>Cuscuta subgen. Cuscuta</taxon>
    </lineage>
</organism>
<dbReference type="PANTHER" id="PTHR33646:SF6">
    <property type="entry name" value="TRANSMEMBRANE PROTEIN"/>
    <property type="match status" value="1"/>
</dbReference>
<protein>
    <recommendedName>
        <fullName evidence="3">DUF6821 domain-containing protein</fullName>
    </recommendedName>
</protein>
<dbReference type="Pfam" id="PF20705">
    <property type="entry name" value="DUF6821"/>
    <property type="match status" value="1"/>
</dbReference>
<dbReference type="InterPro" id="IPR049224">
    <property type="entry name" value="DUF6821"/>
</dbReference>
<feature type="transmembrane region" description="Helical" evidence="2">
    <location>
        <begin position="217"/>
        <end position="238"/>
    </location>
</feature>
<reference evidence="4" key="1">
    <citation type="submission" date="2022-07" db="EMBL/GenBank/DDBJ databases">
        <authorList>
            <person name="Macas J."/>
            <person name="Novak P."/>
            <person name="Neumann P."/>
        </authorList>
    </citation>
    <scope>NUCLEOTIDE SEQUENCE</scope>
</reference>
<keyword evidence="5" id="KW-1185">Reference proteome</keyword>